<dbReference type="Pfam" id="PF03772">
    <property type="entry name" value="Competence"/>
    <property type="match status" value="1"/>
</dbReference>
<dbReference type="InterPro" id="IPR035681">
    <property type="entry name" value="ComA-like_MBL"/>
</dbReference>
<organism evidence="8 9">
    <name type="scientific">Anaerococcus octavius</name>
    <dbReference type="NCBI Taxonomy" id="54007"/>
    <lineage>
        <taxon>Bacteria</taxon>
        <taxon>Bacillati</taxon>
        <taxon>Bacillota</taxon>
        <taxon>Tissierellia</taxon>
        <taxon>Tissierellales</taxon>
        <taxon>Peptoniphilaceae</taxon>
        <taxon>Anaerococcus</taxon>
    </lineage>
</organism>
<keyword evidence="2" id="KW-1003">Cell membrane</keyword>
<dbReference type="PANTHER" id="PTHR30619">
    <property type="entry name" value="DNA INTERNALIZATION/COMPETENCE PROTEIN COMEC/REC2"/>
    <property type="match status" value="1"/>
</dbReference>
<accession>A0A2I1M8R5</accession>
<dbReference type="InterPro" id="IPR004797">
    <property type="entry name" value="Competence_ComEC/Rec2"/>
</dbReference>
<feature type="transmembrane region" description="Helical" evidence="6">
    <location>
        <begin position="296"/>
        <end position="329"/>
    </location>
</feature>
<keyword evidence="3 6" id="KW-0812">Transmembrane</keyword>
<dbReference type="SUPFAM" id="SSF56281">
    <property type="entry name" value="Metallo-hydrolase/oxidoreductase"/>
    <property type="match status" value="1"/>
</dbReference>
<reference evidence="8 9" key="1">
    <citation type="submission" date="2017-12" db="EMBL/GenBank/DDBJ databases">
        <title>Phylogenetic diversity of female urinary microbiome.</title>
        <authorList>
            <person name="Thomas-White K."/>
            <person name="Wolfe A.J."/>
        </authorList>
    </citation>
    <scope>NUCLEOTIDE SEQUENCE [LARGE SCALE GENOMIC DNA]</scope>
    <source>
        <strain evidence="8 9">UMB0119</strain>
    </source>
</reference>
<comment type="subcellular location">
    <subcellularLocation>
        <location evidence="1">Cell membrane</location>
        <topology evidence="1">Multi-pass membrane protein</topology>
    </subcellularLocation>
</comment>
<evidence type="ECO:0000256" key="5">
    <source>
        <dbReference type="ARBA" id="ARBA00023136"/>
    </source>
</evidence>
<dbReference type="Pfam" id="PF13567">
    <property type="entry name" value="DUF4131"/>
    <property type="match status" value="1"/>
</dbReference>
<dbReference type="AlphaFoldDB" id="A0A2I1M8R5"/>
<feature type="transmembrane region" description="Helical" evidence="6">
    <location>
        <begin position="28"/>
        <end position="44"/>
    </location>
</feature>
<feature type="transmembrane region" description="Helical" evidence="6">
    <location>
        <begin position="434"/>
        <end position="455"/>
    </location>
</feature>
<dbReference type="GO" id="GO:0030420">
    <property type="term" value="P:establishment of competence for transformation"/>
    <property type="evidence" value="ECO:0007669"/>
    <property type="project" value="InterPro"/>
</dbReference>
<keyword evidence="4 6" id="KW-1133">Transmembrane helix</keyword>
<dbReference type="EMBL" id="PKGS01000004">
    <property type="protein sequence ID" value="PKZ16487.1"/>
    <property type="molecule type" value="Genomic_DNA"/>
</dbReference>
<keyword evidence="5 6" id="KW-0472">Membrane</keyword>
<feature type="transmembrane region" description="Helical" evidence="6">
    <location>
        <begin position="370"/>
        <end position="395"/>
    </location>
</feature>
<sequence>MRKNIFIALIGILAGIGLFINFETINPLLIMLIGFVSALIFTLIDKKLSIFALTFVLGFFLSSQNLDSYKLRNYEESKLEITIIEKRKVNDDYRYFVKARGKGIDEKSLIFTDENFEIGDKFLIDGQISLANKNTNPNLFNYRNYLLSKSIASNIKINKIYKKSHDSSIILKLRNEFYTYIHNIFEIHLDKQASDLVVSVILGENLIENDDIKDLGLTHILAVSGLHIDLLVTFILYCFKKLNINYKYGYIFALLIALLYGSLISFPFSVIRVLIIYLIGFLAFLYQFPEDKIKSLMIAAFLILIINPFAILNVGFVLSFIATSGIYLLYPKLKKYLNNRLISESIGFITCIQASILPFVAYYYGKINILSILANFLILPIFSICMYIIFVIVLFYPLIHFIMLPMFTLLNYLINSILNLTFMLNSIKFLNIDFIHQSILVSIYLYFLVLVSVYIKKSNKKLIKEFYTINLLAIVLSLGYDRLNTEISYSMIDIGQGDAFLINDRGDYYLIDVGGPKYDNYDSGEKILIPYLKSIGVKNIKAVFISHEDSDHSGNIEILNNNFNIENVVTSKNNINTLRKYNPKIIEEDDKIRLKDGYIKCIFEGVAGEENAESLGLLVNIKGASILTMGDLPKEYENLIDQKADILKVSHHGSKTSTSKQFVENVNPKVALISAGRNNRYGHPTAEVIENLNGVKIYNTQNDGMVKIYFDKDVRIERYLKGRFFK</sequence>
<evidence type="ECO:0000313" key="9">
    <source>
        <dbReference type="Proteomes" id="UP000234335"/>
    </source>
</evidence>
<dbReference type="PANTHER" id="PTHR30619:SF1">
    <property type="entry name" value="RECOMBINATION PROTEIN 2"/>
    <property type="match status" value="1"/>
</dbReference>
<dbReference type="GO" id="GO:0005886">
    <property type="term" value="C:plasma membrane"/>
    <property type="evidence" value="ECO:0007669"/>
    <property type="project" value="UniProtKB-SubCell"/>
</dbReference>
<protein>
    <submittedName>
        <fullName evidence="8">DNA internalization-related competence protein ComEC/Rec2</fullName>
    </submittedName>
</protein>
<name>A0A2I1M8R5_9FIRM</name>
<dbReference type="RefSeq" id="WP_101540510.1">
    <property type="nucleotide sequence ID" value="NZ_JBHWQV010000032.1"/>
</dbReference>
<evidence type="ECO:0000256" key="6">
    <source>
        <dbReference type="SAM" id="Phobius"/>
    </source>
</evidence>
<evidence type="ECO:0000256" key="4">
    <source>
        <dbReference type="ARBA" id="ARBA00022989"/>
    </source>
</evidence>
<dbReference type="Gene3D" id="3.60.15.10">
    <property type="entry name" value="Ribonuclease Z/Hydroxyacylglutathione hydrolase-like"/>
    <property type="match status" value="1"/>
</dbReference>
<feature type="transmembrane region" description="Helical" evidence="6">
    <location>
        <begin position="251"/>
        <end position="284"/>
    </location>
</feature>
<dbReference type="CDD" id="cd07731">
    <property type="entry name" value="ComA-like_MBL-fold"/>
    <property type="match status" value="1"/>
</dbReference>
<dbReference type="NCBIfam" id="TIGR00361">
    <property type="entry name" value="ComEC_Rec2"/>
    <property type="match status" value="1"/>
</dbReference>
<evidence type="ECO:0000256" key="3">
    <source>
        <dbReference type="ARBA" id="ARBA00022692"/>
    </source>
</evidence>
<dbReference type="InterPro" id="IPR052159">
    <property type="entry name" value="Competence_DNA_uptake"/>
</dbReference>
<dbReference type="Proteomes" id="UP000234335">
    <property type="component" value="Unassembled WGS sequence"/>
</dbReference>
<gene>
    <name evidence="8" type="ORF">CYJ34_06650</name>
</gene>
<feature type="transmembrane region" description="Helical" evidence="6">
    <location>
        <begin position="5"/>
        <end position="22"/>
    </location>
</feature>
<evidence type="ECO:0000256" key="2">
    <source>
        <dbReference type="ARBA" id="ARBA00022475"/>
    </source>
</evidence>
<keyword evidence="9" id="KW-1185">Reference proteome</keyword>
<dbReference type="InterPro" id="IPR004477">
    <property type="entry name" value="ComEC_N"/>
</dbReference>
<feature type="domain" description="Metallo-beta-lactamase" evidence="7">
    <location>
        <begin position="496"/>
        <end position="677"/>
    </location>
</feature>
<dbReference type="InterPro" id="IPR025405">
    <property type="entry name" value="DUF4131"/>
</dbReference>
<evidence type="ECO:0000259" key="7">
    <source>
        <dbReference type="SMART" id="SM00849"/>
    </source>
</evidence>
<evidence type="ECO:0000256" key="1">
    <source>
        <dbReference type="ARBA" id="ARBA00004651"/>
    </source>
</evidence>
<comment type="caution">
    <text evidence="8">The sequence shown here is derived from an EMBL/GenBank/DDBJ whole genome shotgun (WGS) entry which is preliminary data.</text>
</comment>
<proteinExistence type="predicted"/>
<dbReference type="SMART" id="SM00849">
    <property type="entry name" value="Lactamase_B"/>
    <property type="match status" value="1"/>
</dbReference>
<evidence type="ECO:0000313" key="8">
    <source>
        <dbReference type="EMBL" id="PKZ16487.1"/>
    </source>
</evidence>
<dbReference type="InterPro" id="IPR001279">
    <property type="entry name" value="Metallo-B-lactamas"/>
</dbReference>
<feature type="transmembrane region" description="Helical" evidence="6">
    <location>
        <begin position="402"/>
        <end position="422"/>
    </location>
</feature>
<dbReference type="NCBIfam" id="TIGR00360">
    <property type="entry name" value="ComEC_N-term"/>
    <property type="match status" value="1"/>
</dbReference>
<feature type="transmembrane region" description="Helical" evidence="6">
    <location>
        <begin position="341"/>
        <end position="364"/>
    </location>
</feature>
<dbReference type="Pfam" id="PF00753">
    <property type="entry name" value="Lactamase_B"/>
    <property type="match status" value="1"/>
</dbReference>
<dbReference type="InterPro" id="IPR036866">
    <property type="entry name" value="RibonucZ/Hydroxyglut_hydro"/>
</dbReference>
<feature type="transmembrane region" description="Helical" evidence="6">
    <location>
        <begin position="220"/>
        <end position="239"/>
    </location>
</feature>